<dbReference type="GO" id="GO:0016787">
    <property type="term" value="F:hydrolase activity"/>
    <property type="evidence" value="ECO:0007669"/>
    <property type="project" value="UniProtKB-KW"/>
</dbReference>
<proteinExistence type="predicted"/>
<gene>
    <name evidence="1" type="ORF">GFD21_03515</name>
</gene>
<dbReference type="SUPFAM" id="SSF56784">
    <property type="entry name" value="HAD-like"/>
    <property type="match status" value="1"/>
</dbReference>
<dbReference type="InterPro" id="IPR036412">
    <property type="entry name" value="HAD-like_sf"/>
</dbReference>
<accession>A0A6L9SQY1</accession>
<protein>
    <submittedName>
        <fullName evidence="1">Haloacid dehalogenase-like hydrolase</fullName>
    </submittedName>
</protein>
<reference evidence="1 2" key="1">
    <citation type="submission" date="2019-10" db="EMBL/GenBank/DDBJ databases">
        <title>Bifidobacterium from non-human primates.</title>
        <authorList>
            <person name="Modesto M."/>
        </authorList>
    </citation>
    <scope>NUCLEOTIDE SEQUENCE [LARGE SCALE GENOMIC DNA]</scope>
    <source>
        <strain evidence="1 2">SMA15</strain>
    </source>
</reference>
<dbReference type="InterPro" id="IPR023214">
    <property type="entry name" value="HAD_sf"/>
</dbReference>
<organism evidence="1 2">
    <name type="scientific">Bifidobacterium platyrrhinorum</name>
    <dbReference type="NCBI Taxonomy" id="2661628"/>
    <lineage>
        <taxon>Bacteria</taxon>
        <taxon>Bacillati</taxon>
        <taxon>Actinomycetota</taxon>
        <taxon>Actinomycetes</taxon>
        <taxon>Bifidobacteriales</taxon>
        <taxon>Bifidobacteriaceae</taxon>
        <taxon>Bifidobacterium</taxon>
    </lineage>
</organism>
<dbReference type="EMBL" id="WHZV01000002">
    <property type="protein sequence ID" value="NEG54858.1"/>
    <property type="molecule type" value="Genomic_DNA"/>
</dbReference>
<name>A0A6L9SQY1_9BIFI</name>
<dbReference type="AlphaFoldDB" id="A0A6L9SQY1"/>
<evidence type="ECO:0000313" key="2">
    <source>
        <dbReference type="Proteomes" id="UP000483293"/>
    </source>
</evidence>
<comment type="caution">
    <text evidence="1">The sequence shown here is derived from an EMBL/GenBank/DDBJ whole genome shotgun (WGS) entry which is preliminary data.</text>
</comment>
<keyword evidence="2" id="KW-1185">Reference proteome</keyword>
<dbReference type="Gene3D" id="3.40.50.1000">
    <property type="entry name" value="HAD superfamily/HAD-like"/>
    <property type="match status" value="1"/>
</dbReference>
<evidence type="ECO:0000313" key="1">
    <source>
        <dbReference type="EMBL" id="NEG54858.1"/>
    </source>
</evidence>
<keyword evidence="1" id="KW-0378">Hydrolase</keyword>
<dbReference type="RefSeq" id="WP_163196577.1">
    <property type="nucleotide sequence ID" value="NZ_WHZV01000002.1"/>
</dbReference>
<dbReference type="Proteomes" id="UP000483293">
    <property type="component" value="Unassembled WGS sequence"/>
</dbReference>
<sequence>MSNVIAVVWDFDKTLVDGYMQDPIFEKYGVDSSSFWNEVNALPDKYQKQEIRVNKDTIYLNQFIRDAHEGGRFAGLTNSDLKNFGKELKFYPGVPEIFVATKNIIDSNQTYKNYDIKLEHYIVSTGMRKIIEGSTVMEYVTDVWGCDLIEDPDTHIISELGYTIDNTSKTRALFEINKGVPTHPEIDVNAQMPESMRRVHFANMIYIADGPSDVPAFSVVKKNGGATFAVYPPNDKKAFAQVERLREDSRIDMYAEADYSAGKTAYMWIENKIKEFADRIVNSEKQKLADSVSSAPHHITE</sequence>